<evidence type="ECO:0000313" key="4">
    <source>
        <dbReference type="EMBL" id="SCC42445.1"/>
    </source>
</evidence>
<dbReference type="GO" id="GO:0016989">
    <property type="term" value="F:sigma factor antagonist activity"/>
    <property type="evidence" value="ECO:0007669"/>
    <property type="project" value="TreeGrafter"/>
</dbReference>
<dbReference type="InterPro" id="IPR012373">
    <property type="entry name" value="Ferrdict_sens_TM"/>
</dbReference>
<feature type="domain" description="Protein FecR C-terminal" evidence="3">
    <location>
        <begin position="324"/>
        <end position="387"/>
    </location>
</feature>
<dbReference type="Gene3D" id="2.60.120.1440">
    <property type="match status" value="1"/>
</dbReference>
<proteinExistence type="predicted"/>
<evidence type="ECO:0000259" key="2">
    <source>
        <dbReference type="Pfam" id="PF04773"/>
    </source>
</evidence>
<evidence type="ECO:0000313" key="5">
    <source>
        <dbReference type="Proteomes" id="UP000242818"/>
    </source>
</evidence>
<dbReference type="RefSeq" id="WP_089712678.1">
    <property type="nucleotide sequence ID" value="NZ_FMAR01000008.1"/>
</dbReference>
<gene>
    <name evidence="4" type="ORF">GA0116948_10879</name>
</gene>
<organism evidence="4 5">
    <name type="scientific">Chitinophaga costaii</name>
    <dbReference type="NCBI Taxonomy" id="1335309"/>
    <lineage>
        <taxon>Bacteria</taxon>
        <taxon>Pseudomonadati</taxon>
        <taxon>Bacteroidota</taxon>
        <taxon>Chitinophagia</taxon>
        <taxon>Chitinophagales</taxon>
        <taxon>Chitinophagaceae</taxon>
        <taxon>Chitinophaga</taxon>
    </lineage>
</organism>
<dbReference type="Proteomes" id="UP000242818">
    <property type="component" value="Unassembled WGS sequence"/>
</dbReference>
<keyword evidence="1" id="KW-1133">Transmembrane helix</keyword>
<evidence type="ECO:0000259" key="3">
    <source>
        <dbReference type="Pfam" id="PF16344"/>
    </source>
</evidence>
<dbReference type="PANTHER" id="PTHR30273:SF2">
    <property type="entry name" value="PROTEIN FECR"/>
    <property type="match status" value="1"/>
</dbReference>
<name>A0A1C4EFU9_9BACT</name>
<dbReference type="Pfam" id="PF04773">
    <property type="entry name" value="FecR"/>
    <property type="match status" value="1"/>
</dbReference>
<dbReference type="Gene3D" id="3.55.50.30">
    <property type="match status" value="1"/>
</dbReference>
<dbReference type="InterPro" id="IPR032508">
    <property type="entry name" value="FecR_C"/>
</dbReference>
<dbReference type="InterPro" id="IPR006860">
    <property type="entry name" value="FecR"/>
</dbReference>
<dbReference type="OrthoDB" id="634407at2"/>
<keyword evidence="1" id="KW-0472">Membrane</keyword>
<protein>
    <submittedName>
        <fullName evidence="4">FecR family protein</fullName>
    </submittedName>
</protein>
<dbReference type="STRING" id="1335309.GA0116948_10879"/>
<dbReference type="Pfam" id="PF16344">
    <property type="entry name" value="FecR_C"/>
    <property type="match status" value="1"/>
</dbReference>
<sequence length="393" mass="43809">MKYPTDMDKQFFFQLLERYAAGTASPEECVFAERYLEVLDLRKGPSVAPLEEELSATGEEMYNRLLLAIREEASQPLPMRVVHRVHFLRRNWWVAAAVLIVGILGGYIWYNSEGHMHHINTAQQQDVAPGRSGAVLTLADGSQVVLDSLHNGVVATQQGAQVTLHNGQLSYNGDVHTKIMAYNTMTTPRGRQYQLVLPDGTQVWLNAASSLTYPVSFAGSERKVSVRGEAYFEVAQEAGRPFRVQVSDGTEIQVLGTRFNINAYPDEASMNTTLLDGAVKVVTSGASQRLLPGEQAQVPHQASYIKLEKDVDVQTVMAWKEGSFAFHNADLPTVMRQLARWYDIEVRYEGAVPKDRFNGEIDRSLTLSQVLNGLARTSIHYKIENGNKLVIQP</sequence>
<accession>A0A1C4EFU9</accession>
<feature type="transmembrane region" description="Helical" evidence="1">
    <location>
        <begin position="92"/>
        <end position="110"/>
    </location>
</feature>
<reference evidence="4 5" key="1">
    <citation type="submission" date="2016-08" db="EMBL/GenBank/DDBJ databases">
        <authorList>
            <person name="Seilhamer J.J."/>
        </authorList>
    </citation>
    <scope>NUCLEOTIDE SEQUENCE [LARGE SCALE GENOMIC DNA]</scope>
    <source>
        <strain evidence="4 5">A37T2</strain>
    </source>
</reference>
<keyword evidence="5" id="KW-1185">Reference proteome</keyword>
<keyword evidence="1" id="KW-0812">Transmembrane</keyword>
<dbReference type="PANTHER" id="PTHR30273">
    <property type="entry name" value="PERIPLASMIC SIGNAL SENSOR AND SIGMA FACTOR ACTIVATOR FECR-RELATED"/>
    <property type="match status" value="1"/>
</dbReference>
<dbReference type="AlphaFoldDB" id="A0A1C4EFU9"/>
<evidence type="ECO:0000256" key="1">
    <source>
        <dbReference type="SAM" id="Phobius"/>
    </source>
</evidence>
<dbReference type="EMBL" id="FMAR01000008">
    <property type="protein sequence ID" value="SCC42445.1"/>
    <property type="molecule type" value="Genomic_DNA"/>
</dbReference>
<feature type="domain" description="FecR protein" evidence="2">
    <location>
        <begin position="184"/>
        <end position="280"/>
    </location>
</feature>
<dbReference type="FunFam" id="2.60.120.1440:FF:000001">
    <property type="entry name" value="Putative anti-sigma factor"/>
    <property type="match status" value="1"/>
</dbReference>